<organism evidence="2 3">
    <name type="scientific">Oryza meyeriana var. granulata</name>
    <dbReference type="NCBI Taxonomy" id="110450"/>
    <lineage>
        <taxon>Eukaryota</taxon>
        <taxon>Viridiplantae</taxon>
        <taxon>Streptophyta</taxon>
        <taxon>Embryophyta</taxon>
        <taxon>Tracheophyta</taxon>
        <taxon>Spermatophyta</taxon>
        <taxon>Magnoliopsida</taxon>
        <taxon>Liliopsida</taxon>
        <taxon>Poales</taxon>
        <taxon>Poaceae</taxon>
        <taxon>BOP clade</taxon>
        <taxon>Oryzoideae</taxon>
        <taxon>Oryzeae</taxon>
        <taxon>Oryzinae</taxon>
        <taxon>Oryza</taxon>
        <taxon>Oryza meyeriana</taxon>
    </lineage>
</organism>
<protein>
    <submittedName>
        <fullName evidence="2">Uncharacterized protein</fullName>
    </submittedName>
</protein>
<sequence>MPRLSLFLRPLPATSAVRSKRERQSIGPAAWRKMMPTTSLGRSPPTAWYERWRERGGWIGGGEAAPST</sequence>
<dbReference type="AlphaFoldDB" id="A0A6G1D8N5"/>
<evidence type="ECO:0000256" key="1">
    <source>
        <dbReference type="SAM" id="MobiDB-lite"/>
    </source>
</evidence>
<keyword evidence="3" id="KW-1185">Reference proteome</keyword>
<name>A0A6G1D8N5_9ORYZ</name>
<comment type="caution">
    <text evidence="2">The sequence shown here is derived from an EMBL/GenBank/DDBJ whole genome shotgun (WGS) entry which is preliminary data.</text>
</comment>
<gene>
    <name evidence="2" type="ORF">E2562_022941</name>
</gene>
<reference evidence="2 3" key="1">
    <citation type="submission" date="2019-11" db="EMBL/GenBank/DDBJ databases">
        <title>Whole genome sequence of Oryza granulata.</title>
        <authorList>
            <person name="Li W."/>
        </authorList>
    </citation>
    <scope>NUCLEOTIDE SEQUENCE [LARGE SCALE GENOMIC DNA]</scope>
    <source>
        <strain evidence="3">cv. Menghai</strain>
        <tissue evidence="2">Leaf</tissue>
    </source>
</reference>
<dbReference type="Proteomes" id="UP000479710">
    <property type="component" value="Unassembled WGS sequence"/>
</dbReference>
<accession>A0A6G1D8N5</accession>
<evidence type="ECO:0000313" key="2">
    <source>
        <dbReference type="EMBL" id="KAF0908123.1"/>
    </source>
</evidence>
<evidence type="ECO:0000313" key="3">
    <source>
        <dbReference type="Proteomes" id="UP000479710"/>
    </source>
</evidence>
<proteinExistence type="predicted"/>
<feature type="region of interest" description="Disordered" evidence="1">
    <location>
        <begin position="17"/>
        <end position="46"/>
    </location>
</feature>
<dbReference type="EMBL" id="SPHZ02000007">
    <property type="protein sequence ID" value="KAF0908123.1"/>
    <property type="molecule type" value="Genomic_DNA"/>
</dbReference>